<keyword evidence="3" id="KW-0813">Transport</keyword>
<comment type="similarity">
    <text evidence="2">Belongs to the ABC transporter superfamily.</text>
</comment>
<sequence length="565" mass="61537">MTTPLLDIQRLSVDFATRRGTVRAIDAISMSVAKGETLGVVGESGSGKSVTSYAVMNILDRAGKISAGKITYGGMSLHRITERDMRDLRGREISMIFQNPRAALNPIRKVGRQIADVLVQHHQATRATARERAIEMLRAVKIKDAEKRYDAYPFELSGGMCQRVVIAMALACKPQLLIADEPTTGLDVTTQKAVMDLITELTAQFNMSTILITHDLGLAAAYCDRLVVMEKGRVVEQNSSQALFRAPEQAYTKQLLNATPHRDSHVRDLLTPEQRAQAQPLPASPHDGPALLSVSALKKEFGKPGSNNHHVAVRDLSFSIRKGESLGLVGESGCGKSTTSAMIMRLLDPTGGKIEFMGQDIASIPTKAFARHELRGKLQMVFQDPTDSLNPRWSAERSIADPLMRLSPTLSSAERQSRILELAALVGLPVELLNRFPHQLSGGQKARVGIARAIAMEPELLILDEPTAALDVSVQAVVLNLLEDLKHRLGMSYLFISHDLNVVRLLCDRIIVMQQGGIVEEGPAGEIMDAPKSEYTRSLLAAIPHPPSTESSPGNSGPLLQEETP</sequence>
<evidence type="ECO:0000256" key="4">
    <source>
        <dbReference type="ARBA" id="ARBA00022475"/>
    </source>
</evidence>
<feature type="domain" description="ABC transporter" evidence="11">
    <location>
        <begin position="292"/>
        <end position="540"/>
    </location>
</feature>
<dbReference type="PROSITE" id="PS00211">
    <property type="entry name" value="ABC_TRANSPORTER_1"/>
    <property type="match status" value="2"/>
</dbReference>
<feature type="region of interest" description="Disordered" evidence="10">
    <location>
        <begin position="540"/>
        <end position="565"/>
    </location>
</feature>
<evidence type="ECO:0000256" key="10">
    <source>
        <dbReference type="SAM" id="MobiDB-lite"/>
    </source>
</evidence>
<keyword evidence="13" id="KW-1185">Reference proteome</keyword>
<dbReference type="Pfam" id="PF00005">
    <property type="entry name" value="ABC_tran"/>
    <property type="match status" value="2"/>
</dbReference>
<dbReference type="Proteomes" id="UP001305746">
    <property type="component" value="Unassembled WGS sequence"/>
</dbReference>
<dbReference type="Pfam" id="PF08352">
    <property type="entry name" value="oligo_HPY"/>
    <property type="match status" value="2"/>
</dbReference>
<dbReference type="PANTHER" id="PTHR43297">
    <property type="entry name" value="OLIGOPEPTIDE TRANSPORT ATP-BINDING PROTEIN APPD"/>
    <property type="match status" value="1"/>
</dbReference>
<dbReference type="InterPro" id="IPR017871">
    <property type="entry name" value="ABC_transporter-like_CS"/>
</dbReference>
<gene>
    <name evidence="12" type="ORF">U5822_01210</name>
</gene>
<name>A0ABU5NTY8_9GAMM</name>
<comment type="catalytic activity">
    <reaction evidence="9">
        <text>a dipeptide(out) + ATP + H2O = a dipeptide(in) + ADP + phosphate + H(+)</text>
        <dbReference type="Rhea" id="RHEA:23120"/>
        <dbReference type="ChEBI" id="CHEBI:15377"/>
        <dbReference type="ChEBI" id="CHEBI:15378"/>
        <dbReference type="ChEBI" id="CHEBI:30616"/>
        <dbReference type="ChEBI" id="CHEBI:43474"/>
        <dbReference type="ChEBI" id="CHEBI:90799"/>
        <dbReference type="ChEBI" id="CHEBI:456216"/>
        <dbReference type="EC" id="7.4.2.9"/>
    </reaction>
</comment>
<dbReference type="EC" id="7.4.2.9" evidence="8"/>
<dbReference type="InterPro" id="IPR027417">
    <property type="entry name" value="P-loop_NTPase"/>
</dbReference>
<evidence type="ECO:0000256" key="9">
    <source>
        <dbReference type="ARBA" id="ARBA00047356"/>
    </source>
</evidence>
<dbReference type="InterPro" id="IPR013563">
    <property type="entry name" value="Oligopep_ABC_C"/>
</dbReference>
<dbReference type="SMART" id="SM00382">
    <property type="entry name" value="AAA"/>
    <property type="match status" value="2"/>
</dbReference>
<dbReference type="GO" id="GO:0005524">
    <property type="term" value="F:ATP binding"/>
    <property type="evidence" value="ECO:0007669"/>
    <property type="project" value="UniProtKB-KW"/>
</dbReference>
<organism evidence="12 13">
    <name type="scientific">Marinobacter qingdaonensis</name>
    <dbReference type="NCBI Taxonomy" id="3108486"/>
    <lineage>
        <taxon>Bacteria</taxon>
        <taxon>Pseudomonadati</taxon>
        <taxon>Pseudomonadota</taxon>
        <taxon>Gammaproteobacteria</taxon>
        <taxon>Pseudomonadales</taxon>
        <taxon>Marinobacteraceae</taxon>
        <taxon>Marinobacter</taxon>
    </lineage>
</organism>
<keyword evidence="7" id="KW-0472">Membrane</keyword>
<dbReference type="CDD" id="cd03257">
    <property type="entry name" value="ABC_NikE_OppD_transporters"/>
    <property type="match status" value="2"/>
</dbReference>
<accession>A0ABU5NTY8</accession>
<dbReference type="PANTHER" id="PTHR43297:SF2">
    <property type="entry name" value="DIPEPTIDE TRANSPORT ATP-BINDING PROTEIN DPPD"/>
    <property type="match status" value="1"/>
</dbReference>
<protein>
    <recommendedName>
        <fullName evidence="8">ABC-type dipeptide transporter</fullName>
        <ecNumber evidence="8">7.4.2.9</ecNumber>
    </recommendedName>
</protein>
<comment type="caution">
    <text evidence="12">The sequence shown here is derived from an EMBL/GenBank/DDBJ whole genome shotgun (WGS) entry which is preliminary data.</text>
</comment>
<dbReference type="EMBL" id="JAYDCJ010000001">
    <property type="protein sequence ID" value="MEA1079266.1"/>
    <property type="molecule type" value="Genomic_DNA"/>
</dbReference>
<dbReference type="InterPro" id="IPR003593">
    <property type="entry name" value="AAA+_ATPase"/>
</dbReference>
<evidence type="ECO:0000259" key="11">
    <source>
        <dbReference type="PROSITE" id="PS50893"/>
    </source>
</evidence>
<dbReference type="InterPro" id="IPR050388">
    <property type="entry name" value="ABC_Ni/Peptide_Import"/>
</dbReference>
<reference evidence="12 13" key="1">
    <citation type="submission" date="2023-12" db="EMBL/GenBank/DDBJ databases">
        <title>Marinobacter qingdaonensis sp. nov., isolated from the intertidal sediment of Qingdao, PR China.</title>
        <authorList>
            <person name="Li Y."/>
        </authorList>
    </citation>
    <scope>NUCLEOTIDE SEQUENCE [LARGE SCALE GENOMIC DNA]</scope>
    <source>
        <strain evidence="12 13">ASW11-75</strain>
    </source>
</reference>
<evidence type="ECO:0000256" key="5">
    <source>
        <dbReference type="ARBA" id="ARBA00022741"/>
    </source>
</evidence>
<dbReference type="PROSITE" id="PS50893">
    <property type="entry name" value="ABC_TRANSPORTER_2"/>
    <property type="match status" value="2"/>
</dbReference>
<dbReference type="SUPFAM" id="SSF52540">
    <property type="entry name" value="P-loop containing nucleoside triphosphate hydrolases"/>
    <property type="match status" value="2"/>
</dbReference>
<evidence type="ECO:0000313" key="12">
    <source>
        <dbReference type="EMBL" id="MEA1079266.1"/>
    </source>
</evidence>
<evidence type="ECO:0000256" key="8">
    <source>
        <dbReference type="ARBA" id="ARBA00038852"/>
    </source>
</evidence>
<keyword evidence="4" id="KW-1003">Cell membrane</keyword>
<keyword evidence="6 12" id="KW-0067">ATP-binding</keyword>
<feature type="domain" description="ABC transporter" evidence="11">
    <location>
        <begin position="8"/>
        <end position="256"/>
    </location>
</feature>
<dbReference type="NCBIfam" id="NF007739">
    <property type="entry name" value="PRK10419.1"/>
    <property type="match status" value="2"/>
</dbReference>
<dbReference type="RefSeq" id="WP_322853791.1">
    <property type="nucleotide sequence ID" value="NZ_JAYDCJ010000001.1"/>
</dbReference>
<evidence type="ECO:0000256" key="2">
    <source>
        <dbReference type="ARBA" id="ARBA00005417"/>
    </source>
</evidence>
<dbReference type="NCBIfam" id="NF008453">
    <property type="entry name" value="PRK11308.1"/>
    <property type="match status" value="2"/>
</dbReference>
<proteinExistence type="inferred from homology"/>
<evidence type="ECO:0000313" key="13">
    <source>
        <dbReference type="Proteomes" id="UP001305746"/>
    </source>
</evidence>
<dbReference type="InterPro" id="IPR003439">
    <property type="entry name" value="ABC_transporter-like_ATP-bd"/>
</dbReference>
<comment type="subcellular location">
    <subcellularLocation>
        <location evidence="1">Cell inner membrane</location>
        <topology evidence="1">Peripheral membrane protein</topology>
    </subcellularLocation>
</comment>
<dbReference type="Gene3D" id="3.40.50.300">
    <property type="entry name" value="P-loop containing nucleotide triphosphate hydrolases"/>
    <property type="match status" value="2"/>
</dbReference>
<evidence type="ECO:0000256" key="7">
    <source>
        <dbReference type="ARBA" id="ARBA00023136"/>
    </source>
</evidence>
<evidence type="ECO:0000256" key="6">
    <source>
        <dbReference type="ARBA" id="ARBA00022840"/>
    </source>
</evidence>
<evidence type="ECO:0000256" key="1">
    <source>
        <dbReference type="ARBA" id="ARBA00004417"/>
    </source>
</evidence>
<keyword evidence="5" id="KW-0547">Nucleotide-binding</keyword>
<evidence type="ECO:0000256" key="3">
    <source>
        <dbReference type="ARBA" id="ARBA00022448"/>
    </source>
</evidence>